<dbReference type="RefSeq" id="XP_024577115.1">
    <property type="nucleotide sequence ID" value="XM_024726438.1"/>
</dbReference>
<organism evidence="1 2">
    <name type="scientific">Plasmopara halstedii</name>
    <name type="common">Downy mildew of sunflower</name>
    <dbReference type="NCBI Taxonomy" id="4781"/>
    <lineage>
        <taxon>Eukaryota</taxon>
        <taxon>Sar</taxon>
        <taxon>Stramenopiles</taxon>
        <taxon>Oomycota</taxon>
        <taxon>Peronosporomycetes</taxon>
        <taxon>Peronosporales</taxon>
        <taxon>Peronosporaceae</taxon>
        <taxon>Plasmopara</taxon>
    </lineage>
</organism>
<dbReference type="AlphaFoldDB" id="A0A0P1AHK6"/>
<dbReference type="GeneID" id="36405985"/>
<protein>
    <submittedName>
        <fullName evidence="1">Uncharacterized protein</fullName>
    </submittedName>
</protein>
<keyword evidence="2" id="KW-1185">Reference proteome</keyword>
<proteinExistence type="predicted"/>
<dbReference type="Proteomes" id="UP000054928">
    <property type="component" value="Unassembled WGS sequence"/>
</dbReference>
<dbReference type="EMBL" id="CCYD01000523">
    <property type="protein sequence ID" value="CEG40746.1"/>
    <property type="molecule type" value="Genomic_DNA"/>
</dbReference>
<sequence length="101" mass="11232">MCSVVLEVLYAPGPPQAQNKPALRAHYLINSQLNLSGVQHEPGPQFVIPATNSHVCHLGTRISVAQSSITLEFFKRSFSFFIHILRLKDIKNVHLKVDLSA</sequence>
<accession>A0A0P1AHK6</accession>
<evidence type="ECO:0000313" key="1">
    <source>
        <dbReference type="EMBL" id="CEG40746.1"/>
    </source>
</evidence>
<reference evidence="2" key="1">
    <citation type="submission" date="2014-09" db="EMBL/GenBank/DDBJ databases">
        <authorList>
            <person name="Sharma Rahul"/>
            <person name="Thines Marco"/>
        </authorList>
    </citation>
    <scope>NUCLEOTIDE SEQUENCE [LARGE SCALE GENOMIC DNA]</scope>
</reference>
<name>A0A0P1AHK6_PLAHL</name>
<evidence type="ECO:0000313" key="2">
    <source>
        <dbReference type="Proteomes" id="UP000054928"/>
    </source>
</evidence>